<feature type="region of interest" description="Disordered" evidence="1">
    <location>
        <begin position="376"/>
        <end position="410"/>
    </location>
</feature>
<keyword evidence="2" id="KW-0472">Membrane</keyword>
<reference evidence="3 4" key="1">
    <citation type="journal article" date="2018" name="J. Allergy Clin. Immunol.">
        <title>High-quality assembly of Dermatophagoides pteronyssinus genome and transcriptome reveals a wide range of novel allergens.</title>
        <authorList>
            <person name="Liu X.Y."/>
            <person name="Yang K.Y."/>
            <person name="Wang M.Q."/>
            <person name="Kwok J.S."/>
            <person name="Zeng X."/>
            <person name="Yang Z."/>
            <person name="Xiao X.J."/>
            <person name="Lau C.P."/>
            <person name="Li Y."/>
            <person name="Huang Z.M."/>
            <person name="Ba J.G."/>
            <person name="Yim A.K."/>
            <person name="Ouyang C.Y."/>
            <person name="Ngai S.M."/>
            <person name="Chan T.F."/>
            <person name="Leung E.L."/>
            <person name="Liu L."/>
            <person name="Liu Z.G."/>
            <person name="Tsui S.K."/>
        </authorList>
    </citation>
    <scope>NUCLEOTIDE SEQUENCE [LARGE SCALE GENOMIC DNA]</scope>
    <source>
        <strain evidence="3">Derp</strain>
    </source>
</reference>
<evidence type="ECO:0000256" key="1">
    <source>
        <dbReference type="SAM" id="MobiDB-lite"/>
    </source>
</evidence>
<evidence type="ECO:0000313" key="4">
    <source>
        <dbReference type="Proteomes" id="UP000887458"/>
    </source>
</evidence>
<feature type="transmembrane region" description="Helical" evidence="2">
    <location>
        <begin position="235"/>
        <end position="258"/>
    </location>
</feature>
<dbReference type="EMBL" id="NJHN03000012">
    <property type="protein sequence ID" value="KAH9426162.1"/>
    <property type="molecule type" value="Genomic_DNA"/>
</dbReference>
<keyword evidence="2" id="KW-0812">Transmembrane</keyword>
<protein>
    <submittedName>
        <fullName evidence="3">Uncharacterized protein</fullName>
    </submittedName>
</protein>
<feature type="compositionally biased region" description="Low complexity" evidence="1">
    <location>
        <begin position="376"/>
        <end position="387"/>
    </location>
</feature>
<keyword evidence="2" id="KW-1133">Transmembrane helix</keyword>
<keyword evidence="4" id="KW-1185">Reference proteome</keyword>
<accession>A0ABQ8JV89</accession>
<reference evidence="3 4" key="2">
    <citation type="journal article" date="2022" name="Mol. Biol. Evol.">
        <title>Comparative Genomics Reveals Insights into the Divergent Evolution of Astigmatic Mites and Household Pest Adaptations.</title>
        <authorList>
            <person name="Xiong Q."/>
            <person name="Wan A.T."/>
            <person name="Liu X."/>
            <person name="Fung C.S."/>
            <person name="Xiao X."/>
            <person name="Malainual N."/>
            <person name="Hou J."/>
            <person name="Wang L."/>
            <person name="Wang M."/>
            <person name="Yang K.Y."/>
            <person name="Cui Y."/>
            <person name="Leung E.L."/>
            <person name="Nong W."/>
            <person name="Shin S.K."/>
            <person name="Au S.W."/>
            <person name="Jeong K.Y."/>
            <person name="Chew F.T."/>
            <person name="Hui J.H."/>
            <person name="Leung T.F."/>
            <person name="Tungtrongchitr A."/>
            <person name="Zhong N."/>
            <person name="Liu Z."/>
            <person name="Tsui S.K."/>
        </authorList>
    </citation>
    <scope>NUCLEOTIDE SEQUENCE [LARGE SCALE GENOMIC DNA]</scope>
    <source>
        <strain evidence="3">Derp</strain>
    </source>
</reference>
<evidence type="ECO:0000313" key="3">
    <source>
        <dbReference type="EMBL" id="KAH9426162.1"/>
    </source>
</evidence>
<gene>
    <name evidence="3" type="ORF">DERP_007102</name>
</gene>
<dbReference type="Proteomes" id="UP000887458">
    <property type="component" value="Unassembled WGS sequence"/>
</dbReference>
<sequence length="410" mass="47140">MAKIIDRQQQQSKNSSITYRIELYDDDNINRLIERPLQSRVFVVHIDRQSDNVGDDNNRKIIGHFSVQLLIEQNSTTTTTNNQWNGYRIRIISMINKNRLLNNLKKNDEKETLYSKQQQMPYESMDDGDNDDDDEWIIISNEEFQFNPITKSINQNGKNDKSGLQSFKSITATNSKSIYIFNDDYDDEEKSTSFVVAPKSFAIDKSIDDNHHQIDGLKQQQQQHSGSGGQLFRPFLFLLFTVAWLTIGIVLIIILVYSSVRFCRTIRKPCIVATDVKSNHATPTTSILSRINSIQDEQEPSESSNKYVNLITDHFIPTTQSSISTNLESSYNTFFPSQQQQQQQNPESLSYSTTTTTFDTLNNSIIDNMKTTIVSRRQYQQRSQPSSLSMTNDNDDGNQQQQQSSLYNKP</sequence>
<comment type="caution">
    <text evidence="3">The sequence shown here is derived from an EMBL/GenBank/DDBJ whole genome shotgun (WGS) entry which is preliminary data.</text>
</comment>
<proteinExistence type="predicted"/>
<evidence type="ECO:0000256" key="2">
    <source>
        <dbReference type="SAM" id="Phobius"/>
    </source>
</evidence>
<name>A0ABQ8JV89_DERPT</name>
<organism evidence="3 4">
    <name type="scientific">Dermatophagoides pteronyssinus</name>
    <name type="common">European house dust mite</name>
    <dbReference type="NCBI Taxonomy" id="6956"/>
    <lineage>
        <taxon>Eukaryota</taxon>
        <taxon>Metazoa</taxon>
        <taxon>Ecdysozoa</taxon>
        <taxon>Arthropoda</taxon>
        <taxon>Chelicerata</taxon>
        <taxon>Arachnida</taxon>
        <taxon>Acari</taxon>
        <taxon>Acariformes</taxon>
        <taxon>Sarcoptiformes</taxon>
        <taxon>Astigmata</taxon>
        <taxon>Psoroptidia</taxon>
        <taxon>Analgoidea</taxon>
        <taxon>Pyroglyphidae</taxon>
        <taxon>Dermatophagoidinae</taxon>
        <taxon>Dermatophagoides</taxon>
    </lineage>
</organism>